<reference evidence="2 3" key="1">
    <citation type="journal article" date="2020" name="Mol. Biol. Evol.">
        <title>Distinct Expression and Methylation Patterns for Genes with Different Fates following a Single Whole-Genome Duplication in Flowering Plants.</title>
        <authorList>
            <person name="Shi T."/>
            <person name="Rahmani R.S."/>
            <person name="Gugger P.F."/>
            <person name="Wang M."/>
            <person name="Li H."/>
            <person name="Zhang Y."/>
            <person name="Li Z."/>
            <person name="Wang Q."/>
            <person name="Van de Peer Y."/>
            <person name="Marchal K."/>
            <person name="Chen J."/>
        </authorList>
    </citation>
    <scope>NUCLEOTIDE SEQUENCE [LARGE SCALE GENOMIC DNA]</scope>
    <source>
        <tissue evidence="2">Leaf</tissue>
    </source>
</reference>
<protein>
    <submittedName>
        <fullName evidence="2">Uncharacterized protein</fullName>
    </submittedName>
</protein>
<dbReference type="EMBL" id="DUZY01000002">
    <property type="protein sequence ID" value="DAD29369.1"/>
    <property type="molecule type" value="Genomic_DNA"/>
</dbReference>
<keyword evidence="3" id="KW-1185">Reference proteome</keyword>
<feature type="region of interest" description="Disordered" evidence="1">
    <location>
        <begin position="27"/>
        <end position="53"/>
    </location>
</feature>
<evidence type="ECO:0000256" key="1">
    <source>
        <dbReference type="SAM" id="MobiDB-lite"/>
    </source>
</evidence>
<evidence type="ECO:0000313" key="3">
    <source>
        <dbReference type="Proteomes" id="UP000607653"/>
    </source>
</evidence>
<evidence type="ECO:0000313" key="2">
    <source>
        <dbReference type="EMBL" id="DAD29369.1"/>
    </source>
</evidence>
<organism evidence="2 3">
    <name type="scientific">Nelumbo nucifera</name>
    <name type="common">Sacred lotus</name>
    <dbReference type="NCBI Taxonomy" id="4432"/>
    <lineage>
        <taxon>Eukaryota</taxon>
        <taxon>Viridiplantae</taxon>
        <taxon>Streptophyta</taxon>
        <taxon>Embryophyta</taxon>
        <taxon>Tracheophyta</taxon>
        <taxon>Spermatophyta</taxon>
        <taxon>Magnoliopsida</taxon>
        <taxon>Proteales</taxon>
        <taxon>Nelumbonaceae</taxon>
        <taxon>Nelumbo</taxon>
    </lineage>
</organism>
<gene>
    <name evidence="2" type="ORF">HUJ06_030837</name>
</gene>
<name>A0A822YDM0_NELNU</name>
<accession>A0A822YDM0</accession>
<sequence>MWRQPIASVFPKCDLKQLKLSAIIEDVRKRVDEEDDDNDGHDDDEEGMETSGG</sequence>
<comment type="caution">
    <text evidence="2">The sequence shown here is derived from an EMBL/GenBank/DDBJ whole genome shotgun (WGS) entry which is preliminary data.</text>
</comment>
<proteinExistence type="predicted"/>
<feature type="compositionally biased region" description="Acidic residues" evidence="1">
    <location>
        <begin position="33"/>
        <end position="53"/>
    </location>
</feature>
<dbReference type="Proteomes" id="UP000607653">
    <property type="component" value="Unassembled WGS sequence"/>
</dbReference>
<dbReference type="AlphaFoldDB" id="A0A822YDM0"/>